<dbReference type="InterPro" id="IPR012338">
    <property type="entry name" value="Beta-lactam/transpept-like"/>
</dbReference>
<dbReference type="InterPro" id="IPR001466">
    <property type="entry name" value="Beta-lactam-related"/>
</dbReference>
<dbReference type="InterPro" id="IPR050491">
    <property type="entry name" value="AmpC-like"/>
</dbReference>
<dbReference type="STRING" id="29529.SAMN04488122_3130"/>
<gene>
    <name evidence="3" type="ORF">SAMN04488122_3130</name>
</gene>
<dbReference type="Proteomes" id="UP000199310">
    <property type="component" value="Unassembled WGS sequence"/>
</dbReference>
<dbReference type="RefSeq" id="WP_089896213.1">
    <property type="nucleotide sequence ID" value="NZ_FOJG01000001.1"/>
</dbReference>
<keyword evidence="1" id="KW-0732">Signal</keyword>
<dbReference type="OrthoDB" id="9793489at2"/>
<sequence length="369" mass="41122">MKQFIPAVLLIISGLSTQAQVTSDNPLKTKMDSLVQTALSGFMQHPARVNVEAGVWANGQQYTYRYSSKTLPELNTQYEIGSITKTFTGYLLAKAVIEKRVKLEDDIRFYLNGDYPNLQYKGHAIQMKHLISHVSGLPFMLPERKDLFQLPPDSIPSVVIKSQENYGTAEFLNDLHQVQPDTIPGTRFKYSNAGAQLMGIILERIYGISYSQLVRKYITRPQHMKYTATETPGNSKVLAKGYNQKGAVMPYIPSFTLAAGGVYSSVPDMLQYIRLHLDENNRAVLLTHQPAWGDFSSFAVGLNWQMNKTDKGARRIWQSGGTFGFSSYCVIYPDLNLGIVLLSNEADPTAQEGLGVAAGKIFDGLQQTF</sequence>
<dbReference type="PANTHER" id="PTHR46825">
    <property type="entry name" value="D-ALANYL-D-ALANINE-CARBOXYPEPTIDASE/ENDOPEPTIDASE AMPH"/>
    <property type="match status" value="1"/>
</dbReference>
<feature type="domain" description="Beta-lactamase-related" evidence="2">
    <location>
        <begin position="37"/>
        <end position="350"/>
    </location>
</feature>
<dbReference type="AlphaFoldDB" id="A0A1I0RN72"/>
<evidence type="ECO:0000313" key="4">
    <source>
        <dbReference type="Proteomes" id="UP000199310"/>
    </source>
</evidence>
<accession>A0A1I0RN72</accession>
<evidence type="ECO:0000256" key="1">
    <source>
        <dbReference type="SAM" id="SignalP"/>
    </source>
</evidence>
<evidence type="ECO:0000259" key="2">
    <source>
        <dbReference type="Pfam" id="PF00144"/>
    </source>
</evidence>
<protein>
    <submittedName>
        <fullName evidence="3">CubicO group peptidase, beta-lactamase class C family</fullName>
    </submittedName>
</protein>
<dbReference type="SUPFAM" id="SSF56601">
    <property type="entry name" value="beta-lactamase/transpeptidase-like"/>
    <property type="match status" value="1"/>
</dbReference>
<dbReference type="Gene3D" id="3.40.710.10">
    <property type="entry name" value="DD-peptidase/beta-lactamase superfamily"/>
    <property type="match status" value="1"/>
</dbReference>
<feature type="signal peptide" evidence="1">
    <location>
        <begin position="1"/>
        <end position="19"/>
    </location>
</feature>
<reference evidence="4" key="1">
    <citation type="submission" date="2016-10" db="EMBL/GenBank/DDBJ databases">
        <authorList>
            <person name="Varghese N."/>
            <person name="Submissions S."/>
        </authorList>
    </citation>
    <scope>NUCLEOTIDE SEQUENCE [LARGE SCALE GENOMIC DNA]</scope>
    <source>
        <strain evidence="4">DSM 3695</strain>
    </source>
</reference>
<dbReference type="EMBL" id="FOJG01000001">
    <property type="protein sequence ID" value="SEW42665.1"/>
    <property type="molecule type" value="Genomic_DNA"/>
</dbReference>
<dbReference type="PANTHER" id="PTHR46825:SF8">
    <property type="entry name" value="BETA-LACTAMASE-RELATED"/>
    <property type="match status" value="1"/>
</dbReference>
<proteinExistence type="predicted"/>
<evidence type="ECO:0000313" key="3">
    <source>
        <dbReference type="EMBL" id="SEW42665.1"/>
    </source>
</evidence>
<dbReference type="Pfam" id="PF00144">
    <property type="entry name" value="Beta-lactamase"/>
    <property type="match status" value="1"/>
</dbReference>
<keyword evidence="4" id="KW-1185">Reference proteome</keyword>
<organism evidence="3 4">
    <name type="scientific">Chitinophaga arvensicola</name>
    <dbReference type="NCBI Taxonomy" id="29529"/>
    <lineage>
        <taxon>Bacteria</taxon>
        <taxon>Pseudomonadati</taxon>
        <taxon>Bacteroidota</taxon>
        <taxon>Chitinophagia</taxon>
        <taxon>Chitinophagales</taxon>
        <taxon>Chitinophagaceae</taxon>
        <taxon>Chitinophaga</taxon>
    </lineage>
</organism>
<name>A0A1I0RN72_9BACT</name>
<feature type="chain" id="PRO_5011617713" evidence="1">
    <location>
        <begin position="20"/>
        <end position="369"/>
    </location>
</feature>